<name>A0A8A4ZCU5_9MICO</name>
<organism evidence="3 4">
    <name type="scientific">Pengzhenrongella sicca</name>
    <dbReference type="NCBI Taxonomy" id="2819238"/>
    <lineage>
        <taxon>Bacteria</taxon>
        <taxon>Bacillati</taxon>
        <taxon>Actinomycetota</taxon>
        <taxon>Actinomycetes</taxon>
        <taxon>Micrococcales</taxon>
        <taxon>Pengzhenrongella</taxon>
    </lineage>
</organism>
<keyword evidence="2" id="KW-0472">Membrane</keyword>
<dbReference type="KEGG" id="psic:J4E96_01325"/>
<dbReference type="Proteomes" id="UP000663937">
    <property type="component" value="Chromosome"/>
</dbReference>
<evidence type="ECO:0000256" key="1">
    <source>
        <dbReference type="SAM" id="MobiDB-lite"/>
    </source>
</evidence>
<keyword evidence="4" id="KW-1185">Reference proteome</keyword>
<dbReference type="EMBL" id="CP071868">
    <property type="protein sequence ID" value="QTE29724.1"/>
    <property type="molecule type" value="Genomic_DNA"/>
</dbReference>
<proteinExistence type="predicted"/>
<sequence>MTDPSGTRPGAQPDPTQPDPTQPDSTQPDSTPPAPPGAPAVPSSGYAGHPAPPRRGLTRRLSRRPLLAGALGAVLVALIAFTGGVAVGRATGDDAGGPTSVRDGGVRDGLGPRGDVEREDDGDGMRGRLPGQPGSGDERRPDVDPGPGADA</sequence>
<feature type="compositionally biased region" description="Pro residues" evidence="1">
    <location>
        <begin position="30"/>
        <end position="39"/>
    </location>
</feature>
<evidence type="ECO:0000256" key="2">
    <source>
        <dbReference type="SAM" id="Phobius"/>
    </source>
</evidence>
<evidence type="ECO:0000313" key="4">
    <source>
        <dbReference type="Proteomes" id="UP000663937"/>
    </source>
</evidence>
<feature type="region of interest" description="Disordered" evidence="1">
    <location>
        <begin position="87"/>
        <end position="151"/>
    </location>
</feature>
<accession>A0A8A4ZCU5</accession>
<keyword evidence="2" id="KW-0812">Transmembrane</keyword>
<gene>
    <name evidence="3" type="ORF">J4E96_01325</name>
</gene>
<evidence type="ECO:0000313" key="3">
    <source>
        <dbReference type="EMBL" id="QTE29724.1"/>
    </source>
</evidence>
<protein>
    <submittedName>
        <fullName evidence="3">Uncharacterized protein</fullName>
    </submittedName>
</protein>
<reference evidence="3" key="1">
    <citation type="submission" date="2021-03" db="EMBL/GenBank/DDBJ databases">
        <title>Pengzhenrongella sicca gen. nov., sp. nov., a new member of suborder Micrococcineae isolated from High-Arctic tundra soil.</title>
        <authorList>
            <person name="Peng F."/>
        </authorList>
    </citation>
    <scope>NUCLEOTIDE SEQUENCE</scope>
    <source>
        <strain evidence="3">LRZ-2</strain>
    </source>
</reference>
<feature type="region of interest" description="Disordered" evidence="1">
    <location>
        <begin position="1"/>
        <end position="60"/>
    </location>
</feature>
<dbReference type="AlphaFoldDB" id="A0A8A4ZCU5"/>
<keyword evidence="2" id="KW-1133">Transmembrane helix</keyword>
<feature type="transmembrane region" description="Helical" evidence="2">
    <location>
        <begin position="65"/>
        <end position="87"/>
    </location>
</feature>
<dbReference type="RefSeq" id="WP_227424020.1">
    <property type="nucleotide sequence ID" value="NZ_CP071868.1"/>
</dbReference>